<sequence precursor="true">MMEKNLRRKLADKIARYLITVGGIGTILAVLLVFLFLLWTTIPLFKSGEVSQNSLAKSDLSDVRHGIVDEYGLIAAVFDGEAFEIVSLPTGDIMDKISLNFKMTSFGYNEKKNSYIFAIEDGRIVEVDFEFKKDNINQGLAEGKARYSIKDGKLIEKIGELENSYYAEITTKDLIKIPNGKKVIVIDEIRNDNDNFIVYLTDDKVLHLNEVKKKENILTGEISTQVNESNIDLKTVINATNPDYLKINSSKTMVMIFFKDGRYLSIDTKNFESPKILENKKLFSDGREITYLDFLIGRNTILIGDNKGYVTAWWPTEDRLNKNNLIFSQIYSYYSGDETPVVFISPSKRDKSFVILNKKNRISMYHMTSGKHLVDIITNLNNAKIAILNQKNNKIAIFGNKGDKIETYDLKIPHPEITFRSVFGKIQYELTSKPEYVWQSSSGSDDFEPKFSLIPLIFGTIKATIVAMLFAIPVAIMAAIYTSEFASKKIRSSIKSTIEIMASLPSVVLGFIAALIVSPFVENVVLATLFSFIMVPFSLIFMGHLVQLLPKELLNSMDKYRVWIILLVALPLGLYLGVKISVIVEKLLFYGDFKYWLHNYNYSPLGGWALILLPLGIGVTIYLYRRFFYDFYESLLDNRSYHQAGVIELVKFFVLTVCSVIITFFIAFLITKAGIDLRYDLPIIESIMNTYVQRNALVVGFIMGFAVIPIIYTVSEDALNAVPEHLRSASLAAGATQWQTVINIILPVAMSGIFSAIMIGFGRAIGETMIVLMAAGNTPIIDMNIFSGFRTLSANIAVELPEAVINSTHYRILYLAALVLFLMTFVINTFAELIRIKYRKKSSQL</sequence>
<protein>
    <submittedName>
        <fullName evidence="7">Binding-protein-dependent transport systems inner membrane component</fullName>
    </submittedName>
</protein>
<keyword evidence="4 5" id="KW-0472">Membrane</keyword>
<feature type="transmembrane region" description="Helical" evidence="5">
    <location>
        <begin position="645"/>
        <end position="670"/>
    </location>
</feature>
<feature type="transmembrane region" description="Helical" evidence="5">
    <location>
        <begin position="740"/>
        <end position="761"/>
    </location>
</feature>
<gene>
    <name evidence="7" type="ordered locus">Calni_1575</name>
</gene>
<feature type="transmembrane region" description="Helical" evidence="5">
    <location>
        <begin position="562"/>
        <end position="584"/>
    </location>
</feature>
<evidence type="ECO:0000313" key="8">
    <source>
        <dbReference type="Proteomes" id="UP000007039"/>
    </source>
</evidence>
<dbReference type="STRING" id="768670.Calni_1575"/>
<dbReference type="InterPro" id="IPR036322">
    <property type="entry name" value="WD40_repeat_dom_sf"/>
</dbReference>
<dbReference type="GO" id="GO:0055085">
    <property type="term" value="P:transmembrane transport"/>
    <property type="evidence" value="ECO:0007669"/>
    <property type="project" value="InterPro"/>
</dbReference>
<evidence type="ECO:0000256" key="2">
    <source>
        <dbReference type="ARBA" id="ARBA00022692"/>
    </source>
</evidence>
<evidence type="ECO:0000256" key="3">
    <source>
        <dbReference type="ARBA" id="ARBA00022989"/>
    </source>
</evidence>
<feature type="transmembrane region" description="Helical" evidence="5">
    <location>
        <begin position="696"/>
        <end position="719"/>
    </location>
</feature>
<dbReference type="EMBL" id="CP002347">
    <property type="protein sequence ID" value="ADR19483.1"/>
    <property type="molecule type" value="Genomic_DNA"/>
</dbReference>
<comment type="subcellular location">
    <subcellularLocation>
        <location evidence="1 5">Cell membrane</location>
        <topology evidence="1 5">Multi-pass membrane protein</topology>
    </subcellularLocation>
</comment>
<dbReference type="RefSeq" id="WP_013451694.1">
    <property type="nucleotide sequence ID" value="NC_014758.1"/>
</dbReference>
<evidence type="ECO:0000256" key="5">
    <source>
        <dbReference type="RuleBase" id="RU363032"/>
    </source>
</evidence>
<dbReference type="PANTHER" id="PTHR42727:SF1">
    <property type="entry name" value="PHOSPHATE TRANSPORT SYSTEM PERMEASE"/>
    <property type="match status" value="1"/>
</dbReference>
<dbReference type="PROSITE" id="PS50928">
    <property type="entry name" value="ABC_TM1"/>
    <property type="match status" value="1"/>
</dbReference>
<dbReference type="PANTHER" id="PTHR42727">
    <property type="entry name" value="PHOSPHATE TRANSPORT SYSTEM PERMEASE PROTEIN"/>
    <property type="match status" value="1"/>
</dbReference>
<dbReference type="Gene3D" id="1.10.3720.10">
    <property type="entry name" value="MetI-like"/>
    <property type="match status" value="2"/>
</dbReference>
<feature type="transmembrane region" description="Helical" evidence="5">
    <location>
        <begin position="527"/>
        <end position="550"/>
    </location>
</feature>
<feature type="transmembrane region" description="Helical" evidence="5">
    <location>
        <begin position="812"/>
        <end position="831"/>
    </location>
</feature>
<keyword evidence="3 5" id="KW-1133">Transmembrane helix</keyword>
<dbReference type="SUPFAM" id="SSF50978">
    <property type="entry name" value="WD40 repeat-like"/>
    <property type="match status" value="1"/>
</dbReference>
<dbReference type="InterPro" id="IPR000515">
    <property type="entry name" value="MetI-like"/>
</dbReference>
<feature type="transmembrane region" description="Helical" evidence="5">
    <location>
        <begin position="14"/>
        <end position="39"/>
    </location>
</feature>
<dbReference type="AlphaFoldDB" id="E4TF43"/>
<dbReference type="GO" id="GO:0005886">
    <property type="term" value="C:plasma membrane"/>
    <property type="evidence" value="ECO:0007669"/>
    <property type="project" value="UniProtKB-SubCell"/>
</dbReference>
<evidence type="ECO:0000313" key="7">
    <source>
        <dbReference type="EMBL" id="ADR19483.1"/>
    </source>
</evidence>
<keyword evidence="2 5" id="KW-0812">Transmembrane</keyword>
<reference key="1">
    <citation type="submission" date="2010-11" db="EMBL/GenBank/DDBJ databases">
        <title>The complete genome of chromosome of Calditerrivibrio nitroreducens DSM 19672.</title>
        <authorList>
            <consortium name="US DOE Joint Genome Institute (JGI-PGF)"/>
            <person name="Lucas S."/>
            <person name="Copeland A."/>
            <person name="Lapidus A."/>
            <person name="Bruce D."/>
            <person name="Goodwin L."/>
            <person name="Pitluck S."/>
            <person name="Kyrpides N."/>
            <person name="Mavromatis K."/>
            <person name="Ivanova N."/>
            <person name="Mikhailova N."/>
            <person name="Zeytun A."/>
            <person name="Brettin T."/>
            <person name="Detter J.C."/>
            <person name="Tapia R."/>
            <person name="Han C."/>
            <person name="Land M."/>
            <person name="Hauser L."/>
            <person name="Markowitz V."/>
            <person name="Cheng J.-F."/>
            <person name="Hugenholtz P."/>
            <person name="Woyke T."/>
            <person name="Wu D."/>
            <person name="Spring S."/>
            <person name="Schroeder M."/>
            <person name="Brambilla E."/>
            <person name="Klenk H.-P."/>
            <person name="Eisen J.A."/>
        </authorList>
    </citation>
    <scope>NUCLEOTIDE SEQUENCE [LARGE SCALE GENOMIC DNA]</scope>
    <source>
        <strain>DSM 19672</strain>
    </source>
</reference>
<evidence type="ECO:0000259" key="6">
    <source>
        <dbReference type="PROSITE" id="PS50928"/>
    </source>
</evidence>
<dbReference type="Pfam" id="PF00528">
    <property type="entry name" value="BPD_transp_1"/>
    <property type="match status" value="1"/>
</dbReference>
<evidence type="ECO:0000256" key="4">
    <source>
        <dbReference type="ARBA" id="ARBA00023136"/>
    </source>
</evidence>
<name>E4TF43_CALNY</name>
<accession>E4TF43</accession>
<dbReference type="Proteomes" id="UP000007039">
    <property type="component" value="Chromosome"/>
</dbReference>
<evidence type="ECO:0000256" key="1">
    <source>
        <dbReference type="ARBA" id="ARBA00004651"/>
    </source>
</evidence>
<keyword evidence="8" id="KW-1185">Reference proteome</keyword>
<reference evidence="7 8" key="2">
    <citation type="journal article" date="2011" name="Stand. Genomic Sci.">
        <title>Complete genome sequence of Calditerrivibrio nitroreducens type strain (Yu37-1).</title>
        <authorList>
            <person name="Pitluck S."/>
            <person name="Sikorski J."/>
            <person name="Zeytun A."/>
            <person name="Lapidus A."/>
            <person name="Nolan M."/>
            <person name="Lucas S."/>
            <person name="Hammon N."/>
            <person name="Deshpande S."/>
            <person name="Cheng J.F."/>
            <person name="Tapia R."/>
            <person name="Han C."/>
            <person name="Goodwin L."/>
            <person name="Liolios K."/>
            <person name="Pagani I."/>
            <person name="Ivanova N."/>
            <person name="Mavromatis K."/>
            <person name="Pati A."/>
            <person name="Chen A."/>
            <person name="Palaniappan K."/>
            <person name="Hauser L."/>
            <person name="Chang Y.J."/>
            <person name="Jeffries C.D."/>
            <person name="Detter J.C."/>
            <person name="Brambilla E."/>
            <person name="Djao O.D."/>
            <person name="Rohde M."/>
            <person name="Spring S."/>
            <person name="Goker M."/>
            <person name="Woyke T."/>
            <person name="Bristow J."/>
            <person name="Eisen J.A."/>
            <person name="Markowitz V."/>
            <person name="Hugenholtz P."/>
            <person name="Kyrpides N.C."/>
            <person name="Klenk H.P."/>
            <person name="Land M."/>
        </authorList>
    </citation>
    <scope>NUCLEOTIDE SEQUENCE [LARGE SCALE GENOMIC DNA]</scope>
    <source>
        <strain evidence="8">DSM 19672 / NBRC 101217 / Yu37-1</strain>
    </source>
</reference>
<dbReference type="CDD" id="cd06261">
    <property type="entry name" value="TM_PBP2"/>
    <property type="match status" value="1"/>
</dbReference>
<proteinExistence type="inferred from homology"/>
<feature type="transmembrane region" description="Helical" evidence="5">
    <location>
        <begin position="502"/>
        <end position="521"/>
    </location>
</feature>
<organism evidence="7 8">
    <name type="scientific">Calditerrivibrio nitroreducens (strain DSM 19672 / NBRC 101217 / Yu37-1)</name>
    <dbReference type="NCBI Taxonomy" id="768670"/>
    <lineage>
        <taxon>Bacteria</taxon>
        <taxon>Pseudomonadati</taxon>
        <taxon>Deferribacterota</taxon>
        <taxon>Deferribacteres</taxon>
        <taxon>Deferribacterales</taxon>
        <taxon>Calditerrivibrionaceae</taxon>
    </lineage>
</organism>
<dbReference type="HOGENOM" id="CLU_013803_0_0_0"/>
<keyword evidence="5" id="KW-0813">Transport</keyword>
<feature type="transmembrane region" description="Helical" evidence="5">
    <location>
        <begin position="604"/>
        <end position="624"/>
    </location>
</feature>
<dbReference type="InterPro" id="IPR035906">
    <property type="entry name" value="MetI-like_sf"/>
</dbReference>
<feature type="domain" description="ABC transmembrane type-1" evidence="6">
    <location>
        <begin position="457"/>
        <end position="831"/>
    </location>
</feature>
<dbReference type="KEGG" id="cni:Calni_1575"/>
<dbReference type="SUPFAM" id="SSF161098">
    <property type="entry name" value="MetI-like"/>
    <property type="match status" value="2"/>
</dbReference>
<dbReference type="eggNOG" id="COG4590">
    <property type="taxonomic scope" value="Bacteria"/>
</dbReference>
<feature type="transmembrane region" description="Helical" evidence="5">
    <location>
        <begin position="456"/>
        <end position="481"/>
    </location>
</feature>
<comment type="similarity">
    <text evidence="5">Belongs to the binding-protein-dependent transport system permease family.</text>
</comment>